<dbReference type="EMBL" id="BAABBF010000004">
    <property type="protein sequence ID" value="GAA3709996.1"/>
    <property type="molecule type" value="Genomic_DNA"/>
</dbReference>
<dbReference type="SUPFAM" id="SSF82171">
    <property type="entry name" value="DPP6 N-terminal domain-like"/>
    <property type="match status" value="1"/>
</dbReference>
<dbReference type="Proteomes" id="UP001500523">
    <property type="component" value="Unassembled WGS sequence"/>
</dbReference>
<dbReference type="InterPro" id="IPR015943">
    <property type="entry name" value="WD40/YVTN_repeat-like_dom_sf"/>
</dbReference>
<feature type="chain" id="PRO_5047124094" description="Oligogalacturonate lyase domain-containing protein" evidence="2">
    <location>
        <begin position="19"/>
        <end position="452"/>
    </location>
</feature>
<feature type="compositionally biased region" description="Basic and acidic residues" evidence="1">
    <location>
        <begin position="180"/>
        <end position="189"/>
    </location>
</feature>
<evidence type="ECO:0000313" key="5">
    <source>
        <dbReference type="Proteomes" id="UP001500523"/>
    </source>
</evidence>
<keyword evidence="5" id="KW-1185">Reference proteome</keyword>
<accession>A0ABP7DZ41</accession>
<evidence type="ECO:0000259" key="3">
    <source>
        <dbReference type="Pfam" id="PF14583"/>
    </source>
</evidence>
<comment type="caution">
    <text evidence="4">The sequence shown here is derived from an EMBL/GenBank/DDBJ whole genome shotgun (WGS) entry which is preliminary data.</text>
</comment>
<dbReference type="Gene3D" id="2.130.10.10">
    <property type="entry name" value="YVTN repeat-like/Quinoprotein amine dehydrogenase"/>
    <property type="match status" value="1"/>
</dbReference>
<evidence type="ECO:0000313" key="4">
    <source>
        <dbReference type="EMBL" id="GAA3709996.1"/>
    </source>
</evidence>
<feature type="signal peptide" evidence="2">
    <location>
        <begin position="1"/>
        <end position="18"/>
    </location>
</feature>
<dbReference type="InterPro" id="IPR027946">
    <property type="entry name" value="Ogl_dom"/>
</dbReference>
<evidence type="ECO:0000256" key="2">
    <source>
        <dbReference type="SAM" id="SignalP"/>
    </source>
</evidence>
<dbReference type="RefSeq" id="WP_344693147.1">
    <property type="nucleotide sequence ID" value="NZ_BAABBF010000004.1"/>
</dbReference>
<feature type="domain" description="Oligogalacturonate lyase" evidence="3">
    <location>
        <begin position="224"/>
        <end position="446"/>
    </location>
</feature>
<organism evidence="4 5">
    <name type="scientific">Sphingomonas cynarae</name>
    <dbReference type="NCBI Taxonomy" id="930197"/>
    <lineage>
        <taxon>Bacteria</taxon>
        <taxon>Pseudomonadati</taxon>
        <taxon>Pseudomonadota</taxon>
        <taxon>Alphaproteobacteria</taxon>
        <taxon>Sphingomonadales</taxon>
        <taxon>Sphingomonadaceae</taxon>
        <taxon>Sphingomonas</taxon>
    </lineage>
</organism>
<reference evidence="5" key="1">
    <citation type="journal article" date="2019" name="Int. J. Syst. Evol. Microbiol.">
        <title>The Global Catalogue of Microorganisms (GCM) 10K type strain sequencing project: providing services to taxonomists for standard genome sequencing and annotation.</title>
        <authorList>
            <consortium name="The Broad Institute Genomics Platform"/>
            <consortium name="The Broad Institute Genome Sequencing Center for Infectious Disease"/>
            <person name="Wu L."/>
            <person name="Ma J."/>
        </authorList>
    </citation>
    <scope>NUCLEOTIDE SEQUENCE [LARGE SCALE GENOMIC DNA]</scope>
    <source>
        <strain evidence="5">JCM 17498</strain>
    </source>
</reference>
<evidence type="ECO:0000256" key="1">
    <source>
        <dbReference type="SAM" id="MobiDB-lite"/>
    </source>
</evidence>
<proteinExistence type="predicted"/>
<name>A0ABP7DZ41_9SPHN</name>
<feature type="region of interest" description="Disordered" evidence="1">
    <location>
        <begin position="175"/>
        <end position="202"/>
    </location>
</feature>
<gene>
    <name evidence="4" type="ORF">GCM10022268_18920</name>
</gene>
<dbReference type="Pfam" id="PF14583">
    <property type="entry name" value="Pectate_lyase22"/>
    <property type="match status" value="1"/>
</dbReference>
<keyword evidence="2" id="KW-0732">Signal</keyword>
<sequence>MKFASLLLALALPAAALAQAPAPAASATSKPASWIDAKTGHRIIRLSDAPGNYALYFNYNAFTPQGDKMIFSTAEGISVVDLKTWAVKSLIRQKIVRLLFTGQKTRTAYYTVRSTGKALAAGAGSDGQREPLELWAADIDTGKARKVIDLPAGQVDTMNADETLVAGQVAARAMPLQPGREGRSGKTDQAEYAANGPDGKPLPFAEAKEVRLNDRLEARIPMEIFTVDLKTGERKVVHKATDWLNHLQFSPTDPGLLMFCHEGPWHKVDRIWTIRTDGTQLTKVHQRTMNMEIAGHEWWSPDGKTIWYDLQTPRGQVFWVAGYDVDTKKRRWYHVERDQWSVHYNTSSDGKTFAGDGGDSEMVAHAKDGKWLYLLTPKAIPDVAGIHAADADQLIAPGTFEPERLVDLSKHNYQLEPNIHFTPDNKWLVFRSNMEGRTGIYAVEIAKTGTVR</sequence>
<protein>
    <recommendedName>
        <fullName evidence="3">Oligogalacturonate lyase domain-containing protein</fullName>
    </recommendedName>
</protein>